<gene>
    <name evidence="1" type="ORF">UFOPK2582_00490</name>
    <name evidence="2" type="ORF">UFOPK3046_01249</name>
    <name evidence="3" type="ORF">UFOPK3914_00886</name>
</gene>
<protein>
    <submittedName>
        <fullName evidence="2">Unannotated protein</fullName>
    </submittedName>
</protein>
<evidence type="ECO:0000313" key="3">
    <source>
        <dbReference type="EMBL" id="CAB4978429.1"/>
    </source>
</evidence>
<accession>A0A6J6YWA7</accession>
<organism evidence="2">
    <name type="scientific">freshwater metagenome</name>
    <dbReference type="NCBI Taxonomy" id="449393"/>
    <lineage>
        <taxon>unclassified sequences</taxon>
        <taxon>metagenomes</taxon>
        <taxon>ecological metagenomes</taxon>
    </lineage>
</organism>
<dbReference type="AlphaFoldDB" id="A0A6J6YWA7"/>
<dbReference type="EMBL" id="CAFAAQ010000117">
    <property type="protein sequence ID" value="CAB4812573.1"/>
    <property type="molecule type" value="Genomic_DNA"/>
</dbReference>
<dbReference type="SUPFAM" id="SSF55961">
    <property type="entry name" value="Bet v1-like"/>
    <property type="match status" value="1"/>
</dbReference>
<dbReference type="CDD" id="cd07821">
    <property type="entry name" value="PYR_PYL_RCAR_like"/>
    <property type="match status" value="1"/>
</dbReference>
<name>A0A6J6YWA7_9ZZZZ</name>
<evidence type="ECO:0000313" key="2">
    <source>
        <dbReference type="EMBL" id="CAB4812573.1"/>
    </source>
</evidence>
<dbReference type="Pfam" id="PF10604">
    <property type="entry name" value="Polyketide_cyc2"/>
    <property type="match status" value="1"/>
</dbReference>
<sequence length="152" mass="15999">MTEIIKTCLIAANPAQVWEQLAQFDSISTWAKGVDHSALLTSEATGIGAARRIQAGRLALIETVTVWEPEQELAYSIQGLPPLVKSVSNHWRLDSVGGATGVSLTTSIDPGPSPRGKIAAQILGLILGRASQRMLVGLDAIVMSTAKGTPKS</sequence>
<dbReference type="EMBL" id="CAFBOG010000067">
    <property type="protein sequence ID" value="CAB4978429.1"/>
    <property type="molecule type" value="Genomic_DNA"/>
</dbReference>
<evidence type="ECO:0000313" key="1">
    <source>
        <dbReference type="EMBL" id="CAB4692241.1"/>
    </source>
</evidence>
<proteinExistence type="predicted"/>
<dbReference type="EMBL" id="CAEZXS010000039">
    <property type="protein sequence ID" value="CAB4692241.1"/>
    <property type="molecule type" value="Genomic_DNA"/>
</dbReference>
<dbReference type="InterPro" id="IPR023393">
    <property type="entry name" value="START-like_dom_sf"/>
</dbReference>
<reference evidence="2" key="1">
    <citation type="submission" date="2020-05" db="EMBL/GenBank/DDBJ databases">
        <authorList>
            <person name="Chiriac C."/>
            <person name="Salcher M."/>
            <person name="Ghai R."/>
            <person name="Kavagutti S V."/>
        </authorList>
    </citation>
    <scope>NUCLEOTIDE SEQUENCE</scope>
</reference>
<dbReference type="Gene3D" id="3.30.530.20">
    <property type="match status" value="1"/>
</dbReference>
<dbReference type="InterPro" id="IPR019587">
    <property type="entry name" value="Polyketide_cyclase/dehydratase"/>
</dbReference>